<gene>
    <name evidence="1" type="ORF">DERYTH_LOCUS3103</name>
</gene>
<comment type="caution">
    <text evidence="1">The sequence shown here is derived from an EMBL/GenBank/DDBJ whole genome shotgun (WGS) entry which is preliminary data.</text>
</comment>
<evidence type="ECO:0000313" key="2">
    <source>
        <dbReference type="Proteomes" id="UP000789405"/>
    </source>
</evidence>
<dbReference type="AlphaFoldDB" id="A0A9N8ZSB5"/>
<dbReference type="Proteomes" id="UP000789405">
    <property type="component" value="Unassembled WGS sequence"/>
</dbReference>
<proteinExistence type="predicted"/>
<protein>
    <submittedName>
        <fullName evidence="1">14108_t:CDS:1</fullName>
    </submittedName>
</protein>
<evidence type="ECO:0000313" key="1">
    <source>
        <dbReference type="EMBL" id="CAG8505165.1"/>
    </source>
</evidence>
<organism evidence="1 2">
    <name type="scientific">Dentiscutata erythropus</name>
    <dbReference type="NCBI Taxonomy" id="1348616"/>
    <lineage>
        <taxon>Eukaryota</taxon>
        <taxon>Fungi</taxon>
        <taxon>Fungi incertae sedis</taxon>
        <taxon>Mucoromycota</taxon>
        <taxon>Glomeromycotina</taxon>
        <taxon>Glomeromycetes</taxon>
        <taxon>Diversisporales</taxon>
        <taxon>Gigasporaceae</taxon>
        <taxon>Dentiscutata</taxon>
    </lineage>
</organism>
<accession>A0A9N8ZSB5</accession>
<sequence length="62" mass="7404">IINHEYFFSKSHSQPYQLGKIGKYRNLENYIKDYSAPTVLEEVQDWFDSLIKIIPTFSQYIS</sequence>
<dbReference type="EMBL" id="CAJVPY010001055">
    <property type="protein sequence ID" value="CAG8505165.1"/>
    <property type="molecule type" value="Genomic_DNA"/>
</dbReference>
<reference evidence="1" key="1">
    <citation type="submission" date="2021-06" db="EMBL/GenBank/DDBJ databases">
        <authorList>
            <person name="Kallberg Y."/>
            <person name="Tangrot J."/>
            <person name="Rosling A."/>
        </authorList>
    </citation>
    <scope>NUCLEOTIDE SEQUENCE</scope>
    <source>
        <strain evidence="1">MA453B</strain>
    </source>
</reference>
<name>A0A9N8ZSB5_9GLOM</name>
<feature type="non-terminal residue" evidence="1">
    <location>
        <position position="1"/>
    </location>
</feature>
<keyword evidence="2" id="KW-1185">Reference proteome</keyword>